<keyword evidence="5" id="KW-0012">Acyltransferase</keyword>
<evidence type="ECO:0000259" key="9">
    <source>
        <dbReference type="Pfam" id="PF08541"/>
    </source>
</evidence>
<sequence>MTSINVKLLYHYVITNLFNLCFFPLTAIVAGKAYRLTIDDLQHLYYSYLQHNLITIAPLFAFTVFGSVLYIATRPKPVYLVEYSCYLPPTHCRSSISKVMDIFYQVRKADPSRNGTCDDSSWLDFLRKIQERSGLGDETHGPEGLLQVPPRKTFAAAREETEQVIIGALENLFKNTNVNPTDIGILVVNSSMFNPTPSLSAMVVNTFKLRSNVRSFNLGGMGCSAGVIAIDLAKDLLHVHKNTYALVVSTENITYNIYAGDNRSMMVSNCLFRVGGAAILLSNKPRDRRRSKYELVHTVRTHTGADDKSFRCVQQGDDENGKTGVSLSKDITDVAGRTVKKNIATLGPLILPLSEKLLFSVTFMGKKLFKDKIKHYYVPDFKLAIDHFCIHAGGKAVIDVLEKNLGLAPIDVEASRSTLHRFGNTSSSSIWYELAYIEAKGRMKKGNKVWQIALGSGFKCNSAVWVALNNVKASTNSPWEHCIDRYPVKIDSDSGKSETRVQNGRRLRVDLWERESVVFVYRFRCSRPVLDSGVASAPPMNVRLCLLEVVASIAPSSPAFVSGRRLISSSIHRSATSDFAARALALTVLVERSVSVSSSPSTVIRRVSLLAPGEDRRLSSRRVFIGRRATRHVVG</sequence>
<evidence type="ECO:0000256" key="3">
    <source>
        <dbReference type="ARBA" id="ARBA00012307"/>
    </source>
</evidence>
<comment type="similarity">
    <text evidence="2">Belongs to the thiolase-like superfamily. Chalcone/stilbene synthases family.</text>
</comment>
<keyword evidence="7" id="KW-1133">Transmembrane helix</keyword>
<dbReference type="InterPro" id="IPR013601">
    <property type="entry name" value="FAE1_typ3_polyketide_synth"/>
</dbReference>
<dbReference type="Pfam" id="PF08392">
    <property type="entry name" value="FAE1_CUT1_RppA"/>
    <property type="match status" value="1"/>
</dbReference>
<comment type="caution">
    <text evidence="10">The sequence shown here is derived from an EMBL/GenBank/DDBJ whole genome shotgun (WGS) entry which is preliminary data.</text>
</comment>
<accession>A0ABQ7CC37</accession>
<evidence type="ECO:0000256" key="6">
    <source>
        <dbReference type="ARBA" id="ARBA00047375"/>
    </source>
</evidence>
<dbReference type="Gene3D" id="3.40.47.10">
    <property type="match status" value="1"/>
</dbReference>
<dbReference type="Pfam" id="PF08541">
    <property type="entry name" value="ACP_syn_III_C"/>
    <property type="match status" value="1"/>
</dbReference>
<feature type="transmembrane region" description="Helical" evidence="7">
    <location>
        <begin position="12"/>
        <end position="31"/>
    </location>
</feature>
<feature type="transmembrane region" description="Helical" evidence="7">
    <location>
        <begin position="52"/>
        <end position="72"/>
    </location>
</feature>
<dbReference type="Proteomes" id="UP000266723">
    <property type="component" value="Unassembled WGS sequence"/>
</dbReference>
<dbReference type="SUPFAM" id="SSF53901">
    <property type="entry name" value="Thiolase-like"/>
    <property type="match status" value="2"/>
</dbReference>
<organism evidence="10 11">
    <name type="scientific">Brassica cretica</name>
    <name type="common">Mustard</name>
    <dbReference type="NCBI Taxonomy" id="69181"/>
    <lineage>
        <taxon>Eukaryota</taxon>
        <taxon>Viridiplantae</taxon>
        <taxon>Streptophyta</taxon>
        <taxon>Embryophyta</taxon>
        <taxon>Tracheophyta</taxon>
        <taxon>Spermatophyta</taxon>
        <taxon>Magnoliopsida</taxon>
        <taxon>eudicotyledons</taxon>
        <taxon>Gunneridae</taxon>
        <taxon>Pentapetalae</taxon>
        <taxon>rosids</taxon>
        <taxon>malvids</taxon>
        <taxon>Brassicales</taxon>
        <taxon>Brassicaceae</taxon>
        <taxon>Brassiceae</taxon>
        <taxon>Brassica</taxon>
    </lineage>
</organism>
<evidence type="ECO:0000313" key="10">
    <source>
        <dbReference type="EMBL" id="KAF3548687.1"/>
    </source>
</evidence>
<proteinExistence type="inferred from homology"/>
<dbReference type="InterPro" id="IPR012392">
    <property type="entry name" value="3-ktacl-CoA_syn"/>
</dbReference>
<dbReference type="InterPro" id="IPR016039">
    <property type="entry name" value="Thiolase-like"/>
</dbReference>
<evidence type="ECO:0000256" key="5">
    <source>
        <dbReference type="ARBA" id="ARBA00023315"/>
    </source>
</evidence>
<keyword evidence="7" id="KW-0472">Membrane</keyword>
<protein>
    <recommendedName>
        <fullName evidence="3">very-long-chain 3-oxoacyl-CoA synthase</fullName>
        <ecNumber evidence="3">2.3.1.199</ecNumber>
    </recommendedName>
</protein>
<dbReference type="CDD" id="cd00831">
    <property type="entry name" value="CHS_like"/>
    <property type="match status" value="1"/>
</dbReference>
<keyword evidence="4" id="KW-0808">Transferase</keyword>
<dbReference type="EC" id="2.3.1.199" evidence="3"/>
<keyword evidence="7" id="KW-0812">Transmembrane</keyword>
<evidence type="ECO:0000256" key="4">
    <source>
        <dbReference type="ARBA" id="ARBA00022679"/>
    </source>
</evidence>
<feature type="domain" description="FAE" evidence="8">
    <location>
        <begin position="70"/>
        <end position="368"/>
    </location>
</feature>
<reference evidence="10 11" key="1">
    <citation type="journal article" date="2020" name="BMC Genomics">
        <title>Intraspecific diversification of the crop wild relative Brassica cretica Lam. using demographic model selection.</title>
        <authorList>
            <person name="Kioukis A."/>
            <person name="Michalopoulou V.A."/>
            <person name="Briers L."/>
            <person name="Pirintsos S."/>
            <person name="Studholme D.J."/>
            <person name="Pavlidis P."/>
            <person name="Sarris P.F."/>
        </authorList>
    </citation>
    <scope>NUCLEOTIDE SEQUENCE [LARGE SCALE GENOMIC DNA]</scope>
    <source>
        <strain evidence="11">cv. PFS-1207/04</strain>
    </source>
</reference>
<evidence type="ECO:0000256" key="2">
    <source>
        <dbReference type="ARBA" id="ARBA00005531"/>
    </source>
</evidence>
<feature type="domain" description="Beta-ketoacyl-[acyl-carrier-protein] synthase III C-terminal" evidence="9">
    <location>
        <begin position="385"/>
        <end position="465"/>
    </location>
</feature>
<comment type="catalytic activity">
    <reaction evidence="6">
        <text>a very-long-chain acyl-CoA + malonyl-CoA + H(+) = a very-long-chain 3-oxoacyl-CoA + CO2 + CoA</text>
        <dbReference type="Rhea" id="RHEA:32727"/>
        <dbReference type="ChEBI" id="CHEBI:15378"/>
        <dbReference type="ChEBI" id="CHEBI:16526"/>
        <dbReference type="ChEBI" id="CHEBI:57287"/>
        <dbReference type="ChEBI" id="CHEBI:57384"/>
        <dbReference type="ChEBI" id="CHEBI:90725"/>
        <dbReference type="ChEBI" id="CHEBI:90736"/>
        <dbReference type="EC" id="2.3.1.199"/>
    </reaction>
</comment>
<evidence type="ECO:0000256" key="1">
    <source>
        <dbReference type="ARBA" id="ARBA00005194"/>
    </source>
</evidence>
<evidence type="ECO:0000259" key="8">
    <source>
        <dbReference type="Pfam" id="PF08392"/>
    </source>
</evidence>
<dbReference type="PANTHER" id="PTHR31561">
    <property type="entry name" value="3-KETOACYL-COA SYNTHASE"/>
    <property type="match status" value="1"/>
</dbReference>
<comment type="pathway">
    <text evidence="1">Lipid metabolism; fatty acid biosynthesis.</text>
</comment>
<name>A0ABQ7CC37_BRACR</name>
<evidence type="ECO:0000313" key="11">
    <source>
        <dbReference type="Proteomes" id="UP000266723"/>
    </source>
</evidence>
<evidence type="ECO:0000256" key="7">
    <source>
        <dbReference type="SAM" id="Phobius"/>
    </source>
</evidence>
<dbReference type="EMBL" id="QGKV02000832">
    <property type="protein sequence ID" value="KAF3548687.1"/>
    <property type="molecule type" value="Genomic_DNA"/>
</dbReference>
<keyword evidence="11" id="KW-1185">Reference proteome</keyword>
<dbReference type="InterPro" id="IPR013747">
    <property type="entry name" value="ACP_syn_III_C"/>
</dbReference>
<gene>
    <name evidence="10" type="ORF">DY000_02009963</name>
</gene>